<evidence type="ECO:0000313" key="2">
    <source>
        <dbReference type="Proteomes" id="UP000524404"/>
    </source>
</evidence>
<dbReference type="Pfam" id="PF20391">
    <property type="entry name" value="DUF6686"/>
    <property type="match status" value="1"/>
</dbReference>
<protein>
    <submittedName>
        <fullName evidence="1">Uncharacterized protein</fullName>
    </submittedName>
</protein>
<accession>A0A841EQ77</accession>
<dbReference type="Proteomes" id="UP000524404">
    <property type="component" value="Unassembled WGS sequence"/>
</dbReference>
<dbReference type="InterPro" id="IPR046508">
    <property type="entry name" value="DUF6686"/>
</dbReference>
<sequence>MENSHDFNTLTENENGYIGYCPCCRKYNLAYKNSLFILNEFEFGAFQEMLENRVGILDFWTSHGKEFMMRTPLKNYYILWKESEIDEVLEMMEEIALLVEAHRVVNINKN</sequence>
<evidence type="ECO:0000313" key="1">
    <source>
        <dbReference type="EMBL" id="MBB6003529.1"/>
    </source>
</evidence>
<organism evidence="1 2">
    <name type="scientific">Arcicella rosea</name>
    <dbReference type="NCBI Taxonomy" id="502909"/>
    <lineage>
        <taxon>Bacteria</taxon>
        <taxon>Pseudomonadati</taxon>
        <taxon>Bacteroidota</taxon>
        <taxon>Cytophagia</taxon>
        <taxon>Cytophagales</taxon>
        <taxon>Flectobacillaceae</taxon>
        <taxon>Arcicella</taxon>
    </lineage>
</organism>
<dbReference type="AlphaFoldDB" id="A0A841EQ77"/>
<dbReference type="EMBL" id="JACHKT010000014">
    <property type="protein sequence ID" value="MBB6003529.1"/>
    <property type="molecule type" value="Genomic_DNA"/>
</dbReference>
<comment type="caution">
    <text evidence="1">The sequence shown here is derived from an EMBL/GenBank/DDBJ whole genome shotgun (WGS) entry which is preliminary data.</text>
</comment>
<proteinExistence type="predicted"/>
<keyword evidence="2" id="KW-1185">Reference proteome</keyword>
<name>A0A841EQ77_9BACT</name>
<reference evidence="1 2" key="1">
    <citation type="submission" date="2020-08" db="EMBL/GenBank/DDBJ databases">
        <title>Functional genomics of gut bacteria from endangered species of beetles.</title>
        <authorList>
            <person name="Carlos-Shanley C."/>
        </authorList>
    </citation>
    <scope>NUCLEOTIDE SEQUENCE [LARGE SCALE GENOMIC DNA]</scope>
    <source>
        <strain evidence="1 2">S00070</strain>
    </source>
</reference>
<gene>
    <name evidence="1" type="ORF">HNP25_002187</name>
</gene>
<dbReference type="RefSeq" id="WP_184134045.1">
    <property type="nucleotide sequence ID" value="NZ_JACHKT010000014.1"/>
</dbReference>